<reference evidence="1" key="1">
    <citation type="submission" date="2020-04" db="EMBL/GenBank/DDBJ databases">
        <authorList>
            <person name="Alioto T."/>
            <person name="Alioto T."/>
            <person name="Gomez Garrido J."/>
        </authorList>
    </citation>
    <scope>NUCLEOTIDE SEQUENCE</scope>
    <source>
        <strain evidence="1">A484AB</strain>
    </source>
</reference>
<name>A0A7D9EHA6_PARCT</name>
<organism evidence="1 2">
    <name type="scientific">Paramuricea clavata</name>
    <name type="common">Red gorgonian</name>
    <name type="synonym">Violescent sea-whip</name>
    <dbReference type="NCBI Taxonomy" id="317549"/>
    <lineage>
        <taxon>Eukaryota</taxon>
        <taxon>Metazoa</taxon>
        <taxon>Cnidaria</taxon>
        <taxon>Anthozoa</taxon>
        <taxon>Octocorallia</taxon>
        <taxon>Malacalcyonacea</taxon>
        <taxon>Plexauridae</taxon>
        <taxon>Paramuricea</taxon>
    </lineage>
</organism>
<accession>A0A7D9EHA6</accession>
<gene>
    <name evidence="1" type="ORF">PACLA_8A009785</name>
</gene>
<sequence>MKVKLAMRVLTQSVATALEEKDDEDVLGTTELWWVTPDNSENLRTKPKFIVFLSQLLLLFNVCPACKSEKPFIETSVIGTMVKITTKCFNPDCSSPENTWKSQPIMTGTKMPAMNFLLCFSVLVSGASPSKIFLVFKNVGLSCISLKTYFKHQANRLFPTVHLYWKKCQEKMMAKLKATEQSLVIAGDGRHDSMGHSAKYCAYTLFCCTVPLINDFSLVQLEAARLELQAMTPAPMNTMLEKQPRDKATELWKKRKSMVVQEVPRTVQVNESSMTQTVLRKPRYCRSCKNPMKGHKNVKDCPKNM</sequence>
<keyword evidence="2" id="KW-1185">Reference proteome</keyword>
<protein>
    <submittedName>
        <fullName evidence="1">Uncharacterized protein</fullName>
    </submittedName>
</protein>
<proteinExistence type="predicted"/>
<evidence type="ECO:0000313" key="1">
    <source>
        <dbReference type="EMBL" id="CAB4008089.1"/>
    </source>
</evidence>
<comment type="caution">
    <text evidence="1">The sequence shown here is derived from an EMBL/GenBank/DDBJ whole genome shotgun (WGS) entry which is preliminary data.</text>
</comment>
<dbReference type="EMBL" id="CACRXK020006016">
    <property type="protein sequence ID" value="CAB4008089.1"/>
    <property type="molecule type" value="Genomic_DNA"/>
</dbReference>
<dbReference type="AlphaFoldDB" id="A0A7D9EHA6"/>
<dbReference type="OrthoDB" id="5988013at2759"/>
<dbReference type="PANTHER" id="PTHR31751:SF42">
    <property type="entry name" value="PROTEIN CBG10204"/>
    <property type="match status" value="1"/>
</dbReference>
<dbReference type="PANTHER" id="PTHR31751">
    <property type="entry name" value="SI:CH211-108C17.2-RELATED-RELATED"/>
    <property type="match status" value="1"/>
</dbReference>
<dbReference type="Proteomes" id="UP001152795">
    <property type="component" value="Unassembled WGS sequence"/>
</dbReference>
<evidence type="ECO:0000313" key="2">
    <source>
        <dbReference type="Proteomes" id="UP001152795"/>
    </source>
</evidence>